<keyword evidence="10" id="KW-0943">RNA-mediated gene silencing</keyword>
<keyword evidence="7" id="KW-0479">Metal-binding</keyword>
<dbReference type="CDD" id="cd02440">
    <property type="entry name" value="AdoMet_MTases"/>
    <property type="match status" value="1"/>
</dbReference>
<keyword evidence="15" id="KW-1185">Reference proteome</keyword>
<evidence type="ECO:0000256" key="2">
    <source>
        <dbReference type="ARBA" id="ARBA00009026"/>
    </source>
</evidence>
<keyword evidence="6" id="KW-0949">S-adenosyl-L-methionine</keyword>
<keyword evidence="9" id="KW-0694">RNA-binding</keyword>
<evidence type="ECO:0000256" key="10">
    <source>
        <dbReference type="ARBA" id="ARBA00023158"/>
    </source>
</evidence>
<keyword evidence="8" id="KW-0460">Magnesium</keyword>
<comment type="similarity">
    <text evidence="2">Belongs to the methyltransferase superfamily. HEN1 family.</text>
</comment>
<accession>A0AAE3G7M7</accession>
<evidence type="ECO:0000256" key="11">
    <source>
        <dbReference type="ARBA" id="ARBA00035025"/>
    </source>
</evidence>
<evidence type="ECO:0000256" key="3">
    <source>
        <dbReference type="ARBA" id="ARBA00021330"/>
    </source>
</evidence>
<dbReference type="GO" id="GO:0001510">
    <property type="term" value="P:RNA methylation"/>
    <property type="evidence" value="ECO:0007669"/>
    <property type="project" value="InterPro"/>
</dbReference>
<dbReference type="InterPro" id="IPR029063">
    <property type="entry name" value="SAM-dependent_MTases_sf"/>
</dbReference>
<dbReference type="PANTHER" id="PTHR21404:SF3">
    <property type="entry name" value="SMALL RNA 2'-O-METHYLTRANSFERASE"/>
    <property type="match status" value="1"/>
</dbReference>
<keyword evidence="4" id="KW-0489">Methyltransferase</keyword>
<sequence>MDDCLHDARLSFVIGGLLDSGAETVLDLGCGSGALLKRAIGRGEFARIVGVEASDEALAVARRELAGHTGMADGKLTLIHGSYLEEKQELAGFDAAVLVETIEHLDPRKLSTLERTLFVAYRPQTVIVTTPNKEYNKLYGLADHEFRDPDHRFEWTRLKFRSWAQRIARSYGYRTIFGNIGEAHPALGSPTQAVRFTRDDCDLRSQSADQEAPKS</sequence>
<comment type="catalytic activity">
    <reaction evidence="12">
        <text>small RNA 3'-end nucleotide + S-adenosyl-L-methionine = small RNA 3'-end 2'-O-methylnucleotide + S-adenosyl-L-homocysteine + H(+)</text>
        <dbReference type="Rhea" id="RHEA:37887"/>
        <dbReference type="Rhea" id="RHEA-COMP:10415"/>
        <dbReference type="Rhea" id="RHEA-COMP:10416"/>
        <dbReference type="ChEBI" id="CHEBI:15378"/>
        <dbReference type="ChEBI" id="CHEBI:57856"/>
        <dbReference type="ChEBI" id="CHEBI:59789"/>
        <dbReference type="ChEBI" id="CHEBI:74896"/>
        <dbReference type="ChEBI" id="CHEBI:74898"/>
        <dbReference type="EC" id="2.1.1.386"/>
    </reaction>
</comment>
<dbReference type="EC" id="2.1.1.386" evidence="11"/>
<feature type="domain" description="Methyltransferase" evidence="13">
    <location>
        <begin position="25"/>
        <end position="115"/>
    </location>
</feature>
<dbReference type="GO" id="GO:0046872">
    <property type="term" value="F:metal ion binding"/>
    <property type="evidence" value="ECO:0007669"/>
    <property type="project" value="UniProtKB-KW"/>
</dbReference>
<evidence type="ECO:0000259" key="13">
    <source>
        <dbReference type="Pfam" id="PF13649"/>
    </source>
</evidence>
<dbReference type="PANTHER" id="PTHR21404">
    <property type="entry name" value="HEN1"/>
    <property type="match status" value="1"/>
</dbReference>
<evidence type="ECO:0000256" key="1">
    <source>
        <dbReference type="ARBA" id="ARBA00001946"/>
    </source>
</evidence>
<dbReference type="GO" id="GO:0090486">
    <property type="term" value="F:small RNA 2'-O-methyltransferase activity"/>
    <property type="evidence" value="ECO:0007669"/>
    <property type="project" value="UniProtKB-EC"/>
</dbReference>
<evidence type="ECO:0000313" key="15">
    <source>
        <dbReference type="Proteomes" id="UP001205843"/>
    </source>
</evidence>
<evidence type="ECO:0000256" key="8">
    <source>
        <dbReference type="ARBA" id="ARBA00022842"/>
    </source>
</evidence>
<comment type="caution">
    <text evidence="14">The sequence shown here is derived from an EMBL/GenBank/DDBJ whole genome shotgun (WGS) entry which is preliminary data.</text>
</comment>
<dbReference type="GO" id="GO:0031047">
    <property type="term" value="P:regulatory ncRNA-mediated gene silencing"/>
    <property type="evidence" value="ECO:0007669"/>
    <property type="project" value="UniProtKB-KW"/>
</dbReference>
<dbReference type="InterPro" id="IPR026610">
    <property type="entry name" value="Hen1"/>
</dbReference>
<evidence type="ECO:0000256" key="4">
    <source>
        <dbReference type="ARBA" id="ARBA00022603"/>
    </source>
</evidence>
<dbReference type="InterPro" id="IPR041698">
    <property type="entry name" value="Methyltransf_25"/>
</dbReference>
<name>A0AAE3G7M7_9GAMM</name>
<dbReference type="Proteomes" id="UP001205843">
    <property type="component" value="Unassembled WGS sequence"/>
</dbReference>
<evidence type="ECO:0000256" key="6">
    <source>
        <dbReference type="ARBA" id="ARBA00022691"/>
    </source>
</evidence>
<organism evidence="14 15">
    <name type="scientific">Natronocella acetinitrilica</name>
    <dbReference type="NCBI Taxonomy" id="414046"/>
    <lineage>
        <taxon>Bacteria</taxon>
        <taxon>Pseudomonadati</taxon>
        <taxon>Pseudomonadota</taxon>
        <taxon>Gammaproteobacteria</taxon>
        <taxon>Chromatiales</taxon>
        <taxon>Ectothiorhodospiraceae</taxon>
        <taxon>Natronocella</taxon>
    </lineage>
</organism>
<evidence type="ECO:0000256" key="7">
    <source>
        <dbReference type="ARBA" id="ARBA00022723"/>
    </source>
</evidence>
<evidence type="ECO:0000313" key="14">
    <source>
        <dbReference type="EMBL" id="MCP1676937.1"/>
    </source>
</evidence>
<comment type="cofactor">
    <cofactor evidence="1">
        <name>Mg(2+)</name>
        <dbReference type="ChEBI" id="CHEBI:18420"/>
    </cofactor>
</comment>
<dbReference type="RefSeq" id="WP_253484467.1">
    <property type="nucleotide sequence ID" value="NZ_JALJXV010000012.1"/>
</dbReference>
<dbReference type="Pfam" id="PF13649">
    <property type="entry name" value="Methyltransf_25"/>
    <property type="match status" value="1"/>
</dbReference>
<gene>
    <name evidence="14" type="ORF">J2T57_004111</name>
</gene>
<dbReference type="AlphaFoldDB" id="A0AAE3G7M7"/>
<dbReference type="GO" id="GO:0003723">
    <property type="term" value="F:RNA binding"/>
    <property type="evidence" value="ECO:0007669"/>
    <property type="project" value="UniProtKB-KW"/>
</dbReference>
<dbReference type="EMBL" id="JALJXV010000012">
    <property type="protein sequence ID" value="MCP1676937.1"/>
    <property type="molecule type" value="Genomic_DNA"/>
</dbReference>
<evidence type="ECO:0000256" key="9">
    <source>
        <dbReference type="ARBA" id="ARBA00022884"/>
    </source>
</evidence>
<protein>
    <recommendedName>
        <fullName evidence="3">Small RNA 2'-O-methyltransferase</fullName>
        <ecNumber evidence="11">2.1.1.386</ecNumber>
    </recommendedName>
</protein>
<proteinExistence type="inferred from homology"/>
<keyword evidence="5" id="KW-0808">Transferase</keyword>
<evidence type="ECO:0000256" key="5">
    <source>
        <dbReference type="ARBA" id="ARBA00022679"/>
    </source>
</evidence>
<dbReference type="SUPFAM" id="SSF53335">
    <property type="entry name" value="S-adenosyl-L-methionine-dependent methyltransferases"/>
    <property type="match status" value="1"/>
</dbReference>
<evidence type="ECO:0000256" key="12">
    <source>
        <dbReference type="ARBA" id="ARBA00048418"/>
    </source>
</evidence>
<reference evidence="14" key="1">
    <citation type="submission" date="2022-03" db="EMBL/GenBank/DDBJ databases">
        <title>Genomic Encyclopedia of Type Strains, Phase III (KMG-III): the genomes of soil and plant-associated and newly described type strains.</title>
        <authorList>
            <person name="Whitman W."/>
        </authorList>
    </citation>
    <scope>NUCLEOTIDE SEQUENCE</scope>
    <source>
        <strain evidence="14">ANL 6-2</strain>
    </source>
</reference>
<dbReference type="Gene3D" id="3.40.50.150">
    <property type="entry name" value="Vaccinia Virus protein VP39"/>
    <property type="match status" value="1"/>
</dbReference>